<evidence type="ECO:0000313" key="1">
    <source>
        <dbReference type="EMBL" id="KKM95919.1"/>
    </source>
</evidence>
<dbReference type="AlphaFoldDB" id="A0A0F9LLK9"/>
<gene>
    <name evidence="1" type="ORF">LCGC14_1183350</name>
</gene>
<organism evidence="1">
    <name type="scientific">marine sediment metagenome</name>
    <dbReference type="NCBI Taxonomy" id="412755"/>
    <lineage>
        <taxon>unclassified sequences</taxon>
        <taxon>metagenomes</taxon>
        <taxon>ecological metagenomes</taxon>
    </lineage>
</organism>
<name>A0A0F9LLK9_9ZZZZ</name>
<proteinExistence type="predicted"/>
<sequence>MKLNEIKIEIGDENRFLYYVYYELELTEEFTTQNADKLVSAHTVKVVA</sequence>
<accession>A0A0F9LLK9</accession>
<comment type="caution">
    <text evidence="1">The sequence shown here is derived from an EMBL/GenBank/DDBJ whole genome shotgun (WGS) entry which is preliminary data.</text>
</comment>
<dbReference type="EMBL" id="LAZR01005947">
    <property type="protein sequence ID" value="KKM95919.1"/>
    <property type="molecule type" value="Genomic_DNA"/>
</dbReference>
<reference evidence="1" key="1">
    <citation type="journal article" date="2015" name="Nature">
        <title>Complex archaea that bridge the gap between prokaryotes and eukaryotes.</title>
        <authorList>
            <person name="Spang A."/>
            <person name="Saw J.H."/>
            <person name="Jorgensen S.L."/>
            <person name="Zaremba-Niedzwiedzka K."/>
            <person name="Martijn J."/>
            <person name="Lind A.E."/>
            <person name="van Eijk R."/>
            <person name="Schleper C."/>
            <person name="Guy L."/>
            <person name="Ettema T.J."/>
        </authorList>
    </citation>
    <scope>NUCLEOTIDE SEQUENCE</scope>
</reference>
<protein>
    <submittedName>
        <fullName evidence="1">Uncharacterized protein</fullName>
    </submittedName>
</protein>